<evidence type="ECO:0000256" key="1">
    <source>
        <dbReference type="ARBA" id="ARBA00004613"/>
    </source>
</evidence>
<organism evidence="13 14">
    <name type="scientific">Kipferlia bialata</name>
    <dbReference type="NCBI Taxonomy" id="797122"/>
    <lineage>
        <taxon>Eukaryota</taxon>
        <taxon>Metamonada</taxon>
        <taxon>Carpediemonas-like organisms</taxon>
        <taxon>Kipferlia</taxon>
    </lineage>
</organism>
<reference evidence="13 14" key="1">
    <citation type="journal article" date="2018" name="PLoS ONE">
        <title>The draft genome of Kipferlia bialata reveals reductive genome evolution in fornicate parasites.</title>
        <authorList>
            <person name="Tanifuji G."/>
            <person name="Takabayashi S."/>
            <person name="Kume K."/>
            <person name="Takagi M."/>
            <person name="Nakayama T."/>
            <person name="Kamikawa R."/>
            <person name="Inagaki Y."/>
            <person name="Hashimoto T."/>
        </authorList>
    </citation>
    <scope>NUCLEOTIDE SEQUENCE [LARGE SCALE GENOMIC DNA]</scope>
    <source>
        <strain evidence="13">NY0173</strain>
    </source>
</reference>
<dbReference type="PANTHER" id="PTHR11954:SF6">
    <property type="entry name" value="MACROPHAGE MIGRATION INHIBITORY FACTOR"/>
    <property type="match status" value="1"/>
</dbReference>
<dbReference type="InterPro" id="IPR014347">
    <property type="entry name" value="Tautomerase/MIF_sf"/>
</dbReference>
<dbReference type="Proteomes" id="UP000265618">
    <property type="component" value="Unassembled WGS sequence"/>
</dbReference>
<dbReference type="PANTHER" id="PTHR11954">
    <property type="entry name" value="D-DOPACHROME DECARBOXYLASE"/>
    <property type="match status" value="1"/>
</dbReference>
<evidence type="ECO:0000256" key="7">
    <source>
        <dbReference type="ARBA" id="ARBA00036823"/>
    </source>
</evidence>
<keyword evidence="14" id="KW-1185">Reference proteome</keyword>
<evidence type="ECO:0000256" key="5">
    <source>
        <dbReference type="ARBA" id="ARBA00023235"/>
    </source>
</evidence>
<dbReference type="InterPro" id="IPR001398">
    <property type="entry name" value="Macrophage_inhib_fac"/>
</dbReference>
<comment type="subcellular location">
    <subcellularLocation>
        <location evidence="1">Secreted</location>
    </subcellularLocation>
</comment>
<proteinExistence type="inferred from homology"/>
<comment type="similarity">
    <text evidence="2">Belongs to the MIF family.</text>
</comment>
<accession>A0A9K3D5U7</accession>
<dbReference type="OrthoDB" id="255819at2759"/>
<evidence type="ECO:0000313" key="13">
    <source>
        <dbReference type="EMBL" id="GIQ88910.1"/>
    </source>
</evidence>
<evidence type="ECO:0000256" key="11">
    <source>
        <dbReference type="ARBA" id="ARBA00041912"/>
    </source>
</evidence>
<sequence>MPECIEFCMNVLEAHPTELAGATAFRCLTHISRKSAAYCMAVVKTGLVIAMSGGSKQPCCYVDFKSIGCIDRMRNQKTSQLFCALINKTLGVPPTSIYITFRDVAREDWGFNMGTFA</sequence>
<dbReference type="GO" id="GO:0005125">
    <property type="term" value="F:cytokine activity"/>
    <property type="evidence" value="ECO:0007669"/>
    <property type="project" value="UniProtKB-KW"/>
</dbReference>
<gene>
    <name evidence="13" type="ORF">KIPB_011262</name>
</gene>
<keyword evidence="5" id="KW-0413">Isomerase</keyword>
<evidence type="ECO:0000256" key="9">
    <source>
        <dbReference type="ARBA" id="ARBA00039086"/>
    </source>
</evidence>
<evidence type="ECO:0000313" key="14">
    <source>
        <dbReference type="Proteomes" id="UP000265618"/>
    </source>
</evidence>
<dbReference type="AlphaFoldDB" id="A0A9K3D5U7"/>
<dbReference type="Gene3D" id="3.30.429.10">
    <property type="entry name" value="Macrophage Migration Inhibitory Factor"/>
    <property type="match status" value="1"/>
</dbReference>
<dbReference type="GO" id="GO:0004167">
    <property type="term" value="F:dopachrome isomerase activity"/>
    <property type="evidence" value="ECO:0007669"/>
    <property type="project" value="UniProtKB-EC"/>
</dbReference>
<evidence type="ECO:0000256" key="2">
    <source>
        <dbReference type="ARBA" id="ARBA00005851"/>
    </source>
</evidence>
<dbReference type="EC" id="5.3.2.1" evidence="9"/>
<dbReference type="GO" id="GO:0005615">
    <property type="term" value="C:extracellular space"/>
    <property type="evidence" value="ECO:0007669"/>
    <property type="project" value="UniProtKB-KW"/>
</dbReference>
<dbReference type="Pfam" id="PF01187">
    <property type="entry name" value="MIF"/>
    <property type="match status" value="1"/>
</dbReference>
<name>A0A9K3D5U7_9EUKA</name>
<dbReference type="EMBL" id="BDIP01004510">
    <property type="protein sequence ID" value="GIQ88910.1"/>
    <property type="molecule type" value="Genomic_DNA"/>
</dbReference>
<dbReference type="GO" id="GO:0050178">
    <property type="term" value="F:phenylpyruvate tautomerase activity"/>
    <property type="evidence" value="ECO:0007669"/>
    <property type="project" value="UniProtKB-EC"/>
</dbReference>
<keyword evidence="4" id="KW-0964">Secreted</keyword>
<evidence type="ECO:0000256" key="10">
    <source>
        <dbReference type="ARBA" id="ARBA00041631"/>
    </source>
</evidence>
<comment type="catalytic activity">
    <reaction evidence="7">
        <text>L-dopachrome = 5,6-dihydroxyindole-2-carboxylate</text>
        <dbReference type="Rhea" id="RHEA:13041"/>
        <dbReference type="ChEBI" id="CHEBI:16875"/>
        <dbReference type="ChEBI" id="CHEBI:57509"/>
        <dbReference type="EC" id="5.3.3.12"/>
    </reaction>
</comment>
<comment type="catalytic activity">
    <reaction evidence="6">
        <text>3-phenylpyruvate = enol-phenylpyruvate</text>
        <dbReference type="Rhea" id="RHEA:17097"/>
        <dbReference type="ChEBI" id="CHEBI:16815"/>
        <dbReference type="ChEBI" id="CHEBI:18005"/>
        <dbReference type="EC" id="5.3.2.1"/>
    </reaction>
</comment>
<dbReference type="SUPFAM" id="SSF55331">
    <property type="entry name" value="Tautomerase/MIF"/>
    <property type="match status" value="1"/>
</dbReference>
<protein>
    <recommendedName>
        <fullName evidence="12">L-dopachrome isomerase</fullName>
        <ecNumber evidence="9">5.3.2.1</ecNumber>
        <ecNumber evidence="8">5.3.3.12</ecNumber>
    </recommendedName>
    <alternativeName>
        <fullName evidence="10">L-dopachrome tautomerase</fullName>
    </alternativeName>
    <alternativeName>
        <fullName evidence="11">Phenylpyruvate tautomerase</fullName>
    </alternativeName>
</protein>
<evidence type="ECO:0000256" key="6">
    <source>
        <dbReference type="ARBA" id="ARBA00036735"/>
    </source>
</evidence>
<comment type="caution">
    <text evidence="13">The sequence shown here is derived from an EMBL/GenBank/DDBJ whole genome shotgun (WGS) entry which is preliminary data.</text>
</comment>
<evidence type="ECO:0000256" key="3">
    <source>
        <dbReference type="ARBA" id="ARBA00022514"/>
    </source>
</evidence>
<keyword evidence="3" id="KW-0202">Cytokine</keyword>
<dbReference type="EC" id="5.3.3.12" evidence="8"/>
<evidence type="ECO:0000256" key="4">
    <source>
        <dbReference type="ARBA" id="ARBA00022525"/>
    </source>
</evidence>
<evidence type="ECO:0000256" key="12">
    <source>
        <dbReference type="ARBA" id="ARBA00042730"/>
    </source>
</evidence>
<evidence type="ECO:0000256" key="8">
    <source>
        <dbReference type="ARBA" id="ARBA00038932"/>
    </source>
</evidence>